<accession>A0A1Q9F3J1</accession>
<organism evidence="3 4">
    <name type="scientific">Symbiodinium microadriaticum</name>
    <name type="common">Dinoflagellate</name>
    <name type="synonym">Zooxanthella microadriatica</name>
    <dbReference type="NCBI Taxonomy" id="2951"/>
    <lineage>
        <taxon>Eukaryota</taxon>
        <taxon>Sar</taxon>
        <taxon>Alveolata</taxon>
        <taxon>Dinophyceae</taxon>
        <taxon>Suessiales</taxon>
        <taxon>Symbiodiniaceae</taxon>
        <taxon>Symbiodinium</taxon>
    </lineage>
</organism>
<feature type="signal peptide" evidence="2">
    <location>
        <begin position="1"/>
        <end position="22"/>
    </location>
</feature>
<keyword evidence="2" id="KW-0732">Signal</keyword>
<protein>
    <submittedName>
        <fullName evidence="3">Uncharacterized protein</fullName>
    </submittedName>
</protein>
<keyword evidence="4" id="KW-1185">Reference proteome</keyword>
<dbReference type="EMBL" id="LSRX01000018">
    <property type="protein sequence ID" value="OLQ14237.1"/>
    <property type="molecule type" value="Genomic_DNA"/>
</dbReference>
<feature type="compositionally biased region" description="Acidic residues" evidence="1">
    <location>
        <begin position="543"/>
        <end position="562"/>
    </location>
</feature>
<feature type="chain" id="PRO_5012706122" evidence="2">
    <location>
        <begin position="23"/>
        <end position="632"/>
    </location>
</feature>
<proteinExistence type="predicted"/>
<name>A0A1Q9F3J1_SYMMI</name>
<dbReference type="Proteomes" id="UP000186817">
    <property type="component" value="Unassembled WGS sequence"/>
</dbReference>
<dbReference type="AlphaFoldDB" id="A0A1Q9F3J1"/>
<comment type="caution">
    <text evidence="3">The sequence shown here is derived from an EMBL/GenBank/DDBJ whole genome shotgun (WGS) entry which is preliminary data.</text>
</comment>
<reference evidence="3 4" key="1">
    <citation type="submission" date="2016-02" db="EMBL/GenBank/DDBJ databases">
        <title>Genome analysis of coral dinoflagellate symbionts highlights evolutionary adaptations to a symbiotic lifestyle.</title>
        <authorList>
            <person name="Aranda M."/>
            <person name="Li Y."/>
            <person name="Liew Y.J."/>
            <person name="Baumgarten S."/>
            <person name="Simakov O."/>
            <person name="Wilson M."/>
            <person name="Piel J."/>
            <person name="Ashoor H."/>
            <person name="Bougouffa S."/>
            <person name="Bajic V.B."/>
            <person name="Ryu T."/>
            <person name="Ravasi T."/>
            <person name="Bayer T."/>
            <person name="Micklem G."/>
            <person name="Kim H."/>
            <person name="Bhak J."/>
            <person name="Lajeunesse T.C."/>
            <person name="Voolstra C.R."/>
        </authorList>
    </citation>
    <scope>NUCLEOTIDE SEQUENCE [LARGE SCALE GENOMIC DNA]</scope>
    <source>
        <strain evidence="3 4">CCMP2467</strain>
    </source>
</reference>
<evidence type="ECO:0000256" key="1">
    <source>
        <dbReference type="SAM" id="MobiDB-lite"/>
    </source>
</evidence>
<evidence type="ECO:0000313" key="4">
    <source>
        <dbReference type="Proteomes" id="UP000186817"/>
    </source>
</evidence>
<sequence length="632" mass="69051">MTALRVLVLVVIAARAVGRCEAKGRLSAVRGTFKEKRKTPALNLLRPIHSVHSPAGCSMQSSLVHRLRQSRRNASLDSTPLSFMHVGPHPHAGATKQISLALFNLVEHRDESAIDLNEDQAGFLRPLLPVVGAWREKCVDSDGKLLLLLPGSQIPPGTSLWDVMATEFAAFLARKVLRVRPEDVEVSRPLEEADAADGLLFPFRSLMRREAPCYSAMAVLRGDAFSKAWSQRFRCDIQDARLVRHFVNVFMQKHEVTAATDDEKAQVCYRGPQLSNGVDLALRHCRLQGKEVNFQVLSRSATAEEASRCTVLLHAASAKPIGAEKGGFLAIVFYLPFCELFVGTAVAAEAKRSGPPKGRGLDQMCGEEAVALAILLQAEALAGEQASLERHRLPMTVGDTVVCVLSRLAGGAHATNGAASAWSKSAATACVSSRRCRVSAVAAKEESQSLVADRPKAHVAVRRRRTSIPSLLLHCHHVLQRLGHHAFHPLVPGLDHSSAPELGDNGANAFRPLRTATARTAKGTTWPFRTIAKASQRGHQDKDEDDEERVPDGDGGDNDEESLMQVLTVTSKKLRAMSRATVQERKQGSSRVMWQLLVFKGSSNKRIFSSSCDRLVMAFNLWRSPCPVRCTK</sequence>
<evidence type="ECO:0000256" key="2">
    <source>
        <dbReference type="SAM" id="SignalP"/>
    </source>
</evidence>
<evidence type="ECO:0000313" key="3">
    <source>
        <dbReference type="EMBL" id="OLQ14237.1"/>
    </source>
</evidence>
<dbReference type="OrthoDB" id="411290at2759"/>
<feature type="region of interest" description="Disordered" evidence="1">
    <location>
        <begin position="521"/>
        <end position="562"/>
    </location>
</feature>
<gene>
    <name evidence="3" type="ORF">AK812_SmicGene1643</name>
</gene>